<dbReference type="SUPFAM" id="SSF88946">
    <property type="entry name" value="Sigma2 domain of RNA polymerase sigma factors"/>
    <property type="match status" value="1"/>
</dbReference>
<comment type="similarity">
    <text evidence="1">Belongs to the sigma-70 factor family. ECF subfamily.</text>
</comment>
<keyword evidence="8" id="KW-1185">Reference proteome</keyword>
<evidence type="ECO:0000259" key="5">
    <source>
        <dbReference type="Pfam" id="PF04542"/>
    </source>
</evidence>
<keyword evidence="4" id="KW-0804">Transcription</keyword>
<evidence type="ECO:0000313" key="7">
    <source>
        <dbReference type="EMBL" id="QDP97861.1"/>
    </source>
</evidence>
<dbReference type="InterPro" id="IPR013324">
    <property type="entry name" value="RNA_pol_sigma_r3/r4-like"/>
</dbReference>
<evidence type="ECO:0000259" key="6">
    <source>
        <dbReference type="Pfam" id="PF08281"/>
    </source>
</evidence>
<dbReference type="Gene3D" id="1.10.1740.10">
    <property type="match status" value="1"/>
</dbReference>
<dbReference type="OrthoDB" id="3211555at2"/>
<dbReference type="Pfam" id="PF08281">
    <property type="entry name" value="Sigma70_r4_2"/>
    <property type="match status" value="1"/>
</dbReference>
<evidence type="ECO:0000256" key="4">
    <source>
        <dbReference type="ARBA" id="ARBA00023163"/>
    </source>
</evidence>
<keyword evidence="3" id="KW-0731">Sigma factor</keyword>
<dbReference type="InterPro" id="IPR013325">
    <property type="entry name" value="RNA_pol_sigma_r2"/>
</dbReference>
<organism evidence="7 8">
    <name type="scientific">Microlunatus elymi</name>
    <dbReference type="NCBI Taxonomy" id="2596828"/>
    <lineage>
        <taxon>Bacteria</taxon>
        <taxon>Bacillati</taxon>
        <taxon>Actinomycetota</taxon>
        <taxon>Actinomycetes</taxon>
        <taxon>Propionibacteriales</taxon>
        <taxon>Propionibacteriaceae</taxon>
        <taxon>Microlunatus</taxon>
    </lineage>
</organism>
<accession>A0A516Q3R2</accession>
<feature type="domain" description="RNA polymerase sigma factor 70 region 4 type 2" evidence="6">
    <location>
        <begin position="136"/>
        <end position="186"/>
    </location>
</feature>
<dbReference type="InterPro" id="IPR014284">
    <property type="entry name" value="RNA_pol_sigma-70_dom"/>
</dbReference>
<evidence type="ECO:0000256" key="1">
    <source>
        <dbReference type="ARBA" id="ARBA00010641"/>
    </source>
</evidence>
<sequence>MSASFLEVPSALPCAGYRSAAGEVEWEQDVRVFLAERDGLLRIVRRIVGDADTAEDLVQEAWIRWQHADRRVVQNPAAFLTTTATRLAINLIHSARHRHETTAEIFPDRAREGQLMQPGRDDPIGEPGQEADVELIIEYLLTRLNPAELAACLLRKSFDYPYAEIARVLSVSVANARQLVSRSRTRIQGPRIRLADVRTGRRLTAAFMSAAQSGDLTHLEGVLRDHLLGQQARAA</sequence>
<dbReference type="NCBIfam" id="TIGR02937">
    <property type="entry name" value="sigma70-ECF"/>
    <property type="match status" value="1"/>
</dbReference>
<evidence type="ECO:0000256" key="2">
    <source>
        <dbReference type="ARBA" id="ARBA00023015"/>
    </source>
</evidence>
<dbReference type="RefSeq" id="WP_143987815.1">
    <property type="nucleotide sequence ID" value="NZ_CP041692.1"/>
</dbReference>
<protein>
    <submittedName>
        <fullName evidence="7">Sigma-70 family RNA polymerase sigma factor</fullName>
    </submittedName>
</protein>
<reference evidence="7 8" key="1">
    <citation type="submission" date="2019-07" db="EMBL/GenBank/DDBJ databases">
        <title>Microlunatus dokdonensis sp. nov. isolated from the rhizospheric soil of the wild plant Elymus tsukushiensis.</title>
        <authorList>
            <person name="Ghim S.-Y."/>
            <person name="Hwang Y.-J."/>
            <person name="Son J.-S."/>
            <person name="Shin J.-H."/>
        </authorList>
    </citation>
    <scope>NUCLEOTIDE SEQUENCE [LARGE SCALE GENOMIC DNA]</scope>
    <source>
        <strain evidence="7 8">KUDC0627</strain>
    </source>
</reference>
<dbReference type="AlphaFoldDB" id="A0A516Q3R2"/>
<evidence type="ECO:0000313" key="8">
    <source>
        <dbReference type="Proteomes" id="UP000319263"/>
    </source>
</evidence>
<dbReference type="GO" id="GO:0003677">
    <property type="term" value="F:DNA binding"/>
    <property type="evidence" value="ECO:0007669"/>
    <property type="project" value="InterPro"/>
</dbReference>
<dbReference type="GO" id="GO:0016987">
    <property type="term" value="F:sigma factor activity"/>
    <property type="evidence" value="ECO:0007669"/>
    <property type="project" value="UniProtKB-KW"/>
</dbReference>
<dbReference type="InterPro" id="IPR052704">
    <property type="entry name" value="ECF_Sigma-70_Domain"/>
</dbReference>
<feature type="domain" description="RNA polymerase sigma-70 region 2" evidence="5">
    <location>
        <begin position="36"/>
        <end position="96"/>
    </location>
</feature>
<dbReference type="InterPro" id="IPR007627">
    <property type="entry name" value="RNA_pol_sigma70_r2"/>
</dbReference>
<dbReference type="Gene3D" id="1.10.10.10">
    <property type="entry name" value="Winged helix-like DNA-binding domain superfamily/Winged helix DNA-binding domain"/>
    <property type="match status" value="1"/>
</dbReference>
<dbReference type="KEGG" id="mik:FOE78_19865"/>
<dbReference type="InterPro" id="IPR036388">
    <property type="entry name" value="WH-like_DNA-bd_sf"/>
</dbReference>
<name>A0A516Q3R2_9ACTN</name>
<keyword evidence="2" id="KW-0805">Transcription regulation</keyword>
<dbReference type="PANTHER" id="PTHR30173:SF36">
    <property type="entry name" value="ECF RNA POLYMERASE SIGMA FACTOR SIGJ"/>
    <property type="match status" value="1"/>
</dbReference>
<dbReference type="SUPFAM" id="SSF88659">
    <property type="entry name" value="Sigma3 and sigma4 domains of RNA polymerase sigma factors"/>
    <property type="match status" value="1"/>
</dbReference>
<dbReference type="GO" id="GO:0006352">
    <property type="term" value="P:DNA-templated transcription initiation"/>
    <property type="evidence" value="ECO:0007669"/>
    <property type="project" value="InterPro"/>
</dbReference>
<evidence type="ECO:0000256" key="3">
    <source>
        <dbReference type="ARBA" id="ARBA00023082"/>
    </source>
</evidence>
<dbReference type="Proteomes" id="UP000319263">
    <property type="component" value="Chromosome"/>
</dbReference>
<dbReference type="Pfam" id="PF04542">
    <property type="entry name" value="Sigma70_r2"/>
    <property type="match status" value="1"/>
</dbReference>
<proteinExistence type="inferred from homology"/>
<dbReference type="PANTHER" id="PTHR30173">
    <property type="entry name" value="SIGMA 19 FACTOR"/>
    <property type="match status" value="1"/>
</dbReference>
<dbReference type="InterPro" id="IPR013249">
    <property type="entry name" value="RNA_pol_sigma70_r4_t2"/>
</dbReference>
<dbReference type="EMBL" id="CP041692">
    <property type="protein sequence ID" value="QDP97861.1"/>
    <property type="molecule type" value="Genomic_DNA"/>
</dbReference>
<gene>
    <name evidence="7" type="ORF">FOE78_19865</name>
</gene>